<evidence type="ECO:0000256" key="3">
    <source>
        <dbReference type="ARBA" id="ARBA00023125"/>
    </source>
</evidence>
<proteinExistence type="predicted"/>
<evidence type="ECO:0000256" key="4">
    <source>
        <dbReference type="ARBA" id="ARBA00023163"/>
    </source>
</evidence>
<evidence type="ECO:0000256" key="2">
    <source>
        <dbReference type="ARBA" id="ARBA00023015"/>
    </source>
</evidence>
<evidence type="ECO:0000313" key="8">
    <source>
        <dbReference type="Proteomes" id="UP000797356"/>
    </source>
</evidence>
<name>A0A8K0IF51_COCNU</name>
<gene>
    <name evidence="7" type="ORF">COCNU_07G004590</name>
</gene>
<evidence type="ECO:0000313" key="7">
    <source>
        <dbReference type="EMBL" id="KAG1354347.1"/>
    </source>
</evidence>
<dbReference type="InterPro" id="IPR003340">
    <property type="entry name" value="B3_DNA-bd"/>
</dbReference>
<keyword evidence="8" id="KW-1185">Reference proteome</keyword>
<comment type="caution">
    <text evidence="7">The sequence shown here is derived from an EMBL/GenBank/DDBJ whole genome shotgun (WGS) entry which is preliminary data.</text>
</comment>
<dbReference type="InterPro" id="IPR044837">
    <property type="entry name" value="REM16-like"/>
</dbReference>
<reference evidence="7" key="1">
    <citation type="journal article" date="2017" name="Gigascience">
        <title>The genome draft of coconut (Cocos nucifera).</title>
        <authorList>
            <person name="Xiao Y."/>
            <person name="Xu P."/>
            <person name="Fan H."/>
            <person name="Baudouin L."/>
            <person name="Xia W."/>
            <person name="Bocs S."/>
            <person name="Xu J."/>
            <person name="Li Q."/>
            <person name="Guo A."/>
            <person name="Zhou L."/>
            <person name="Li J."/>
            <person name="Wu Y."/>
            <person name="Ma Z."/>
            <person name="Armero A."/>
            <person name="Issali A.E."/>
            <person name="Liu N."/>
            <person name="Peng M."/>
            <person name="Yang Y."/>
        </authorList>
    </citation>
    <scope>NUCLEOTIDE SEQUENCE</scope>
    <source>
        <tissue evidence="7">Spear leaf of Hainan Tall coconut</tissue>
    </source>
</reference>
<dbReference type="AlphaFoldDB" id="A0A8K0IF51"/>
<dbReference type="SMART" id="SM01019">
    <property type="entry name" value="B3"/>
    <property type="match status" value="1"/>
</dbReference>
<dbReference type="PROSITE" id="PS50863">
    <property type="entry name" value="B3"/>
    <property type="match status" value="1"/>
</dbReference>
<dbReference type="Proteomes" id="UP000797356">
    <property type="component" value="Chromosome 7"/>
</dbReference>
<keyword evidence="2" id="KW-0805">Transcription regulation</keyword>
<dbReference type="PANTHER" id="PTHR31391">
    <property type="entry name" value="B3 DOMAIN-CONTAINING PROTEIN OS11G0197600-RELATED"/>
    <property type="match status" value="1"/>
</dbReference>
<accession>A0A8K0IF51</accession>
<feature type="domain" description="TF-B3" evidence="6">
    <location>
        <begin position="114"/>
        <end position="211"/>
    </location>
</feature>
<dbReference type="Gene3D" id="2.40.330.10">
    <property type="entry name" value="DNA-binding pseudobarrel domain"/>
    <property type="match status" value="1"/>
</dbReference>
<dbReference type="SUPFAM" id="SSF101936">
    <property type="entry name" value="DNA-binding pseudobarrel domain"/>
    <property type="match status" value="1"/>
</dbReference>
<comment type="subcellular location">
    <subcellularLocation>
        <location evidence="1">Nucleus</location>
    </subcellularLocation>
</comment>
<dbReference type="EMBL" id="CM017878">
    <property type="protein sequence ID" value="KAG1354347.1"/>
    <property type="molecule type" value="Genomic_DNA"/>
</dbReference>
<keyword evidence="4" id="KW-0804">Transcription</keyword>
<dbReference type="GO" id="GO:0005634">
    <property type="term" value="C:nucleus"/>
    <property type="evidence" value="ECO:0007669"/>
    <property type="project" value="UniProtKB-SubCell"/>
</dbReference>
<sequence length="227" mass="26294">MEDSLKIFPETFPLEGCDSGSSKRLHDDRQLVPHLVPTHKSLQVSVKIADNTQSIKSAHSKIRNKEQTIRCRKVMNHCTKQELQLTSAMRLMTEEKKAQALQKADAVQLTNPFFKKGMRRDAVSDRFRMYIPKHFAAKYLGHEQQTVVLSLPNGKEKWNVHYLSYDHCSQFSGQWQKFVQDNNLEEGDVCIFELTRAHKNLAMDVHIFRVLDKNTPLLRGQSKLFLD</sequence>
<dbReference type="CDD" id="cd10017">
    <property type="entry name" value="B3_DNA"/>
    <property type="match status" value="1"/>
</dbReference>
<evidence type="ECO:0000256" key="5">
    <source>
        <dbReference type="ARBA" id="ARBA00023242"/>
    </source>
</evidence>
<protein>
    <submittedName>
        <fullName evidence="7">Putative B3 domain-containing protein</fullName>
    </submittedName>
</protein>
<dbReference type="PANTHER" id="PTHR31391:SF4">
    <property type="entry name" value="B3 DOMAIN-CONTAINING PROTEIN OS03G0184500"/>
    <property type="match status" value="1"/>
</dbReference>
<organism evidence="7 8">
    <name type="scientific">Cocos nucifera</name>
    <name type="common">Coconut palm</name>
    <dbReference type="NCBI Taxonomy" id="13894"/>
    <lineage>
        <taxon>Eukaryota</taxon>
        <taxon>Viridiplantae</taxon>
        <taxon>Streptophyta</taxon>
        <taxon>Embryophyta</taxon>
        <taxon>Tracheophyta</taxon>
        <taxon>Spermatophyta</taxon>
        <taxon>Magnoliopsida</taxon>
        <taxon>Liliopsida</taxon>
        <taxon>Arecaceae</taxon>
        <taxon>Arecoideae</taxon>
        <taxon>Cocoseae</taxon>
        <taxon>Attaleinae</taxon>
        <taxon>Cocos</taxon>
    </lineage>
</organism>
<keyword evidence="5" id="KW-0539">Nucleus</keyword>
<dbReference type="InterPro" id="IPR015300">
    <property type="entry name" value="DNA-bd_pseudobarrel_sf"/>
</dbReference>
<evidence type="ECO:0000259" key="6">
    <source>
        <dbReference type="PROSITE" id="PS50863"/>
    </source>
</evidence>
<dbReference type="Pfam" id="PF02362">
    <property type="entry name" value="B3"/>
    <property type="match status" value="1"/>
</dbReference>
<keyword evidence="3" id="KW-0238">DNA-binding</keyword>
<dbReference type="OrthoDB" id="590488at2759"/>
<reference evidence="7" key="2">
    <citation type="submission" date="2019-07" db="EMBL/GenBank/DDBJ databases">
        <authorList>
            <person name="Yang Y."/>
            <person name="Bocs S."/>
            <person name="Baudouin L."/>
        </authorList>
    </citation>
    <scope>NUCLEOTIDE SEQUENCE</scope>
    <source>
        <tissue evidence="7">Spear leaf of Hainan Tall coconut</tissue>
    </source>
</reference>
<evidence type="ECO:0000256" key="1">
    <source>
        <dbReference type="ARBA" id="ARBA00004123"/>
    </source>
</evidence>
<dbReference type="GO" id="GO:0003677">
    <property type="term" value="F:DNA binding"/>
    <property type="evidence" value="ECO:0007669"/>
    <property type="project" value="UniProtKB-KW"/>
</dbReference>